<dbReference type="Pfam" id="PF00126">
    <property type="entry name" value="HTH_1"/>
    <property type="match status" value="1"/>
</dbReference>
<comment type="similarity">
    <text evidence="1">Belongs to the LysR transcriptional regulatory family.</text>
</comment>
<dbReference type="AlphaFoldDB" id="A0A366J472"/>
<dbReference type="InterPro" id="IPR050950">
    <property type="entry name" value="HTH-type_LysR_regulators"/>
</dbReference>
<dbReference type="Pfam" id="PF03466">
    <property type="entry name" value="LysR_substrate"/>
    <property type="match status" value="1"/>
</dbReference>
<dbReference type="PROSITE" id="PS50931">
    <property type="entry name" value="HTH_LYSR"/>
    <property type="match status" value="1"/>
</dbReference>
<evidence type="ECO:0000256" key="1">
    <source>
        <dbReference type="ARBA" id="ARBA00009437"/>
    </source>
</evidence>
<evidence type="ECO:0000256" key="4">
    <source>
        <dbReference type="ARBA" id="ARBA00023163"/>
    </source>
</evidence>
<protein>
    <submittedName>
        <fullName evidence="6">DNA-binding transcriptional LysR family regulator</fullName>
    </submittedName>
</protein>
<dbReference type="OrthoDB" id="9808620at2"/>
<dbReference type="InterPro" id="IPR005119">
    <property type="entry name" value="LysR_subst-bd"/>
</dbReference>
<dbReference type="EMBL" id="QNSE01000009">
    <property type="protein sequence ID" value="RBP81836.1"/>
    <property type="molecule type" value="Genomic_DNA"/>
</dbReference>
<evidence type="ECO:0000259" key="5">
    <source>
        <dbReference type="PROSITE" id="PS50931"/>
    </source>
</evidence>
<gene>
    <name evidence="6" type="ORF">DFP80_109136</name>
</gene>
<dbReference type="GO" id="GO:0005829">
    <property type="term" value="C:cytosol"/>
    <property type="evidence" value="ECO:0007669"/>
    <property type="project" value="TreeGrafter"/>
</dbReference>
<dbReference type="Gene3D" id="1.10.10.10">
    <property type="entry name" value="Winged helix-like DNA-binding domain superfamily/Winged helix DNA-binding domain"/>
    <property type="match status" value="1"/>
</dbReference>
<dbReference type="PRINTS" id="PR00039">
    <property type="entry name" value="HTHLYSR"/>
</dbReference>
<evidence type="ECO:0000313" key="7">
    <source>
        <dbReference type="Proteomes" id="UP000252792"/>
    </source>
</evidence>
<dbReference type="SUPFAM" id="SSF46785">
    <property type="entry name" value="Winged helix' DNA-binding domain"/>
    <property type="match status" value="1"/>
</dbReference>
<dbReference type="InterPro" id="IPR036390">
    <property type="entry name" value="WH_DNA-bd_sf"/>
</dbReference>
<evidence type="ECO:0000256" key="2">
    <source>
        <dbReference type="ARBA" id="ARBA00023015"/>
    </source>
</evidence>
<dbReference type="GO" id="GO:0003700">
    <property type="term" value="F:DNA-binding transcription factor activity"/>
    <property type="evidence" value="ECO:0007669"/>
    <property type="project" value="InterPro"/>
</dbReference>
<dbReference type="GO" id="GO:0003677">
    <property type="term" value="F:DNA binding"/>
    <property type="evidence" value="ECO:0007669"/>
    <property type="project" value="UniProtKB-KW"/>
</dbReference>
<keyword evidence="2" id="KW-0805">Transcription regulation</keyword>
<dbReference type="InterPro" id="IPR036388">
    <property type="entry name" value="WH-like_DNA-bd_sf"/>
</dbReference>
<keyword evidence="7" id="KW-1185">Reference proteome</keyword>
<dbReference type="Proteomes" id="UP000252792">
    <property type="component" value="Unassembled WGS sequence"/>
</dbReference>
<name>A0A366J472_9GAMM</name>
<dbReference type="SUPFAM" id="SSF53850">
    <property type="entry name" value="Periplasmic binding protein-like II"/>
    <property type="match status" value="1"/>
</dbReference>
<proteinExistence type="inferred from homology"/>
<dbReference type="RefSeq" id="WP_113917228.1">
    <property type="nucleotide sequence ID" value="NZ_QNSE01000009.1"/>
</dbReference>
<evidence type="ECO:0000256" key="3">
    <source>
        <dbReference type="ARBA" id="ARBA00023125"/>
    </source>
</evidence>
<dbReference type="PANTHER" id="PTHR30419:SF8">
    <property type="entry name" value="NITROGEN ASSIMILATION TRANSCRIPTIONAL ACTIVATOR-RELATED"/>
    <property type="match status" value="1"/>
</dbReference>
<feature type="domain" description="HTH lysR-type" evidence="5">
    <location>
        <begin position="1"/>
        <end position="60"/>
    </location>
</feature>
<evidence type="ECO:0000313" key="6">
    <source>
        <dbReference type="EMBL" id="RBP81836.1"/>
    </source>
</evidence>
<sequence length="309" mass="35282">MNLSIKQLRAFLILSEHDSFTQAAKRFNLSQPAFSTIIASLEDEIGYRLFDRDTRKVELNANGIHFIDIARRLILDYDEAIDEITARSLGKEGTLTLSVLPSLAVEWLPEILTQYSITHPQTEIKLNDTQWNQCLQSVVNGQADLALTASQPATNIFDSHYLFSDKFYLLCHVNHPLGQKKKVTLNELYKYSFIGFSQRTSIRQYTDKLFERQGEPIKYALEVQQLTTMMGLISANYGIGITSGLTLFQFKHKNIAIIPFEGIDLERDIYLVSLKNRAQPSHVKLFSDFIINEALRFNSKIKTIQNSPV</sequence>
<accession>A0A366J472</accession>
<reference evidence="6 7" key="1">
    <citation type="submission" date="2018-06" db="EMBL/GenBank/DDBJ databases">
        <title>Genomic Encyclopedia of Type Strains, Phase III (KMG-III): the genomes of soil and plant-associated and newly described type strains.</title>
        <authorList>
            <person name="Whitman W."/>
        </authorList>
    </citation>
    <scope>NUCLEOTIDE SEQUENCE [LARGE SCALE GENOMIC DNA]</scope>
    <source>
        <strain evidence="6 7">CECT 7377</strain>
    </source>
</reference>
<dbReference type="FunFam" id="1.10.10.10:FF:000001">
    <property type="entry name" value="LysR family transcriptional regulator"/>
    <property type="match status" value="1"/>
</dbReference>
<keyword evidence="4" id="KW-0804">Transcription</keyword>
<comment type="caution">
    <text evidence="6">The sequence shown here is derived from an EMBL/GenBank/DDBJ whole genome shotgun (WGS) entry which is preliminary data.</text>
</comment>
<dbReference type="PANTHER" id="PTHR30419">
    <property type="entry name" value="HTH-TYPE TRANSCRIPTIONAL REGULATOR YBHD"/>
    <property type="match status" value="1"/>
</dbReference>
<organism evidence="6 7">
    <name type="scientific">Marinomonas rhizomae</name>
    <dbReference type="NCBI Taxonomy" id="491948"/>
    <lineage>
        <taxon>Bacteria</taxon>
        <taxon>Pseudomonadati</taxon>
        <taxon>Pseudomonadota</taxon>
        <taxon>Gammaproteobacteria</taxon>
        <taxon>Oceanospirillales</taxon>
        <taxon>Oceanospirillaceae</taxon>
        <taxon>Marinomonas</taxon>
    </lineage>
</organism>
<dbReference type="Gene3D" id="3.40.190.290">
    <property type="match status" value="1"/>
</dbReference>
<keyword evidence="3 6" id="KW-0238">DNA-binding</keyword>
<dbReference type="InterPro" id="IPR000847">
    <property type="entry name" value="LysR_HTH_N"/>
</dbReference>